<reference evidence="2" key="2">
    <citation type="submission" date="2025-08" db="UniProtKB">
        <authorList>
            <consortium name="RefSeq"/>
        </authorList>
    </citation>
    <scope>IDENTIFICATION</scope>
    <source>
        <tissue evidence="2">Leaf</tissue>
    </source>
</reference>
<gene>
    <name evidence="2" type="primary">LOC142164052</name>
</gene>
<dbReference type="Proteomes" id="UP000790787">
    <property type="component" value="Chromosome 9"/>
</dbReference>
<evidence type="ECO:0000313" key="1">
    <source>
        <dbReference type="Proteomes" id="UP000790787"/>
    </source>
</evidence>
<dbReference type="RefSeq" id="XP_075077318.1">
    <property type="nucleotide sequence ID" value="XM_075221217.1"/>
</dbReference>
<protein>
    <submittedName>
        <fullName evidence="2">Uncharacterized protein LOC142164052</fullName>
    </submittedName>
</protein>
<proteinExistence type="predicted"/>
<keyword evidence="1" id="KW-1185">Reference proteome</keyword>
<organism evidence="1 2">
    <name type="scientific">Nicotiana tabacum</name>
    <name type="common">Common tobacco</name>
    <dbReference type="NCBI Taxonomy" id="4097"/>
    <lineage>
        <taxon>Eukaryota</taxon>
        <taxon>Viridiplantae</taxon>
        <taxon>Streptophyta</taxon>
        <taxon>Embryophyta</taxon>
        <taxon>Tracheophyta</taxon>
        <taxon>Spermatophyta</taxon>
        <taxon>Magnoliopsida</taxon>
        <taxon>eudicotyledons</taxon>
        <taxon>Gunneridae</taxon>
        <taxon>Pentapetalae</taxon>
        <taxon>asterids</taxon>
        <taxon>lamiids</taxon>
        <taxon>Solanales</taxon>
        <taxon>Solanaceae</taxon>
        <taxon>Nicotianoideae</taxon>
        <taxon>Nicotianeae</taxon>
        <taxon>Nicotiana</taxon>
    </lineage>
</organism>
<reference evidence="1" key="1">
    <citation type="journal article" date="2014" name="Nat. Commun.">
        <title>The tobacco genome sequence and its comparison with those of tomato and potato.</title>
        <authorList>
            <person name="Sierro N."/>
            <person name="Battey J.N."/>
            <person name="Ouadi S."/>
            <person name="Bakaher N."/>
            <person name="Bovet L."/>
            <person name="Willig A."/>
            <person name="Goepfert S."/>
            <person name="Peitsch M.C."/>
            <person name="Ivanov N.V."/>
        </authorList>
    </citation>
    <scope>NUCLEOTIDE SEQUENCE [LARGE SCALE GENOMIC DNA]</scope>
</reference>
<evidence type="ECO:0000313" key="2">
    <source>
        <dbReference type="RefSeq" id="XP_075077318.1"/>
    </source>
</evidence>
<sequence>MYNNKNINNTGNYKPKRSQVQCEYCHYKGHTKENCYKLVGYPPDFKSKRKGINTGQYANQVCGAEMNFTDRYIMGNNVASSVTQQGRGGSHSNSGVPQPANQPTFFQKMPHPAPDLFSGQVKGIGREEHGLYILRGSTSMSVPSQKTNKCVNTADDTPISTSSISSTSSSSSVSVSSICSLWHKRLGHAPIDIIKKIEALSKWTTGNFHQPCTSEAIIVLRDFLTQANNMFSTTVKILRTDNGSEFFSIEFKHLLSSLDIVHQSTCVYTPQQNGVAERKQRTILEIARSFRFQAVVPLRFWGERVAIAVYLLNRLPSKVSGYKSPFEKLYLHPLSLSHLKVFGCLCYATTPKMLDKFSPRAVPAVLLGYSSTQKGYILYSLHSKTFMVNRNIVFHETVFPFKHVKNSGTLVFPILDLLSPELNAATPIFPLTPTVEDSTEPIEAQISSESPAEIPPFTTDTTASEPIIPAKNN</sequence>
<accession>A0AC58RX92</accession>
<name>A0AC58RX92_TOBAC</name>